<dbReference type="PROSITE" id="PS50893">
    <property type="entry name" value="ABC_TRANSPORTER_2"/>
    <property type="match status" value="1"/>
</dbReference>
<evidence type="ECO:0000256" key="7">
    <source>
        <dbReference type="SAM" id="Phobius"/>
    </source>
</evidence>
<dbReference type="SUPFAM" id="SSF90123">
    <property type="entry name" value="ABC transporter transmembrane region"/>
    <property type="match status" value="1"/>
</dbReference>
<dbReference type="GO" id="GO:0016887">
    <property type="term" value="F:ATP hydrolysis activity"/>
    <property type="evidence" value="ECO:0007669"/>
    <property type="project" value="InterPro"/>
</dbReference>
<organism evidence="10 11">
    <name type="scientific">Streptomyces xiamenensis</name>
    <dbReference type="NCBI Taxonomy" id="408015"/>
    <lineage>
        <taxon>Bacteria</taxon>
        <taxon>Bacillati</taxon>
        <taxon>Actinomycetota</taxon>
        <taxon>Actinomycetes</taxon>
        <taxon>Kitasatosporales</taxon>
        <taxon>Streptomycetaceae</taxon>
        <taxon>Streptomyces</taxon>
    </lineage>
</organism>
<comment type="subcellular location">
    <subcellularLocation>
        <location evidence="1">Cell membrane</location>
        <topology evidence="1">Multi-pass membrane protein</topology>
    </subcellularLocation>
</comment>
<dbReference type="PANTHER" id="PTHR43394:SF1">
    <property type="entry name" value="ATP-BINDING CASSETTE SUB-FAMILY B MEMBER 10, MITOCHONDRIAL"/>
    <property type="match status" value="1"/>
</dbReference>
<keyword evidence="5 7" id="KW-1133">Transmembrane helix</keyword>
<evidence type="ECO:0000256" key="6">
    <source>
        <dbReference type="ARBA" id="ARBA00023136"/>
    </source>
</evidence>
<evidence type="ECO:0000256" key="1">
    <source>
        <dbReference type="ARBA" id="ARBA00004651"/>
    </source>
</evidence>
<keyword evidence="3" id="KW-0547">Nucleotide-binding</keyword>
<evidence type="ECO:0000256" key="2">
    <source>
        <dbReference type="ARBA" id="ARBA00022692"/>
    </source>
</evidence>
<dbReference type="Pfam" id="PF00005">
    <property type="entry name" value="ABC_tran"/>
    <property type="match status" value="1"/>
</dbReference>
<accession>A0A0F7CNH9</accession>
<evidence type="ECO:0000259" key="8">
    <source>
        <dbReference type="PROSITE" id="PS50893"/>
    </source>
</evidence>
<name>A0A0F7CNH9_9ACTN</name>
<dbReference type="STRING" id="408015.SXIM_15570"/>
<feature type="transmembrane region" description="Helical" evidence="7">
    <location>
        <begin position="145"/>
        <end position="165"/>
    </location>
</feature>
<dbReference type="InterPro" id="IPR039421">
    <property type="entry name" value="Type_1_exporter"/>
</dbReference>
<protein>
    <submittedName>
        <fullName evidence="10">Carbohydrate ABC transporter</fullName>
    </submittedName>
</protein>
<dbReference type="InterPro" id="IPR036640">
    <property type="entry name" value="ABC1_TM_sf"/>
</dbReference>
<dbReference type="SMART" id="SM00382">
    <property type="entry name" value="AAA"/>
    <property type="match status" value="1"/>
</dbReference>
<dbReference type="SUPFAM" id="SSF52540">
    <property type="entry name" value="P-loop containing nucleoside triphosphate hydrolases"/>
    <property type="match status" value="1"/>
</dbReference>
<gene>
    <name evidence="10" type="ORF">SXIM_15570</name>
</gene>
<keyword evidence="6 7" id="KW-0472">Membrane</keyword>
<feature type="domain" description="ABC transporter" evidence="8">
    <location>
        <begin position="338"/>
        <end position="585"/>
    </location>
</feature>
<dbReference type="EMBL" id="CP009922">
    <property type="protein sequence ID" value="AKG42941.1"/>
    <property type="molecule type" value="Genomic_DNA"/>
</dbReference>
<sequence length="595" mass="64167">MRESARTAFSLALRARPAVLAATLFLTVVEALIPVAAAWLTARLVDGLTRGESTLTGYASALAACGILAALLPYLQRLAQGELARAVARQAQNRLFRAVTAQPGLAWYENPDRLTQLRQAQDCGQHAPTDLLDCAMALVRSALTLLGFAAVLIGIHPLLAVLVAVGTVPKLLAEIRVARARAGAVHGLTAHQRREVFYMMLLADAPGAKEVRLFGIGDLLRRRMMAQRHAADRERLRLDVRALLLNGLPTVITAGVAAGGLLWAVGRVRDGALSVGELTLVVTAIAAVQSTLGTLVGAVANGHQHLLVFRAYTELVTAPPVLTTREPARPIGPLRGAVELRDVWFRYGPDHPWILRGVNLRIAAGESLGLVGVNGAGKSTLIKLLCRFYDPERGSVRWDGTDLRDIRPEALRERLSVVYQDHMSYEMTAAENIGLGDPERAHDQRRVAEAARRAGIHDVLAALPAGYRTMLSRGYFGESGKDDGVVLSGGQFQRLALARSMMREDRDLFVLDEPTSGLDPLAQAEVGRLIHHHGAGRTRVLVSHRLSEIRDADRIAVLADGRIAELGTHEHLLAVGGHYAAAFRSQAAGFQLDGV</sequence>
<dbReference type="InterPro" id="IPR011527">
    <property type="entry name" value="ABC1_TM_dom"/>
</dbReference>
<dbReference type="GO" id="GO:0005886">
    <property type="term" value="C:plasma membrane"/>
    <property type="evidence" value="ECO:0007669"/>
    <property type="project" value="UniProtKB-SubCell"/>
</dbReference>
<dbReference type="Gene3D" id="3.40.50.300">
    <property type="entry name" value="P-loop containing nucleotide triphosphate hydrolases"/>
    <property type="match status" value="1"/>
</dbReference>
<keyword evidence="2 7" id="KW-0812">Transmembrane</keyword>
<evidence type="ECO:0000256" key="3">
    <source>
        <dbReference type="ARBA" id="ARBA00022741"/>
    </source>
</evidence>
<dbReference type="KEGG" id="sxi:SXIM_15570"/>
<evidence type="ECO:0000256" key="5">
    <source>
        <dbReference type="ARBA" id="ARBA00022989"/>
    </source>
</evidence>
<dbReference type="RefSeq" id="WP_046723386.1">
    <property type="nucleotide sequence ID" value="NZ_CP009922.3"/>
</dbReference>
<dbReference type="PROSITE" id="PS50929">
    <property type="entry name" value="ABC_TM1F"/>
    <property type="match status" value="1"/>
</dbReference>
<dbReference type="Gene3D" id="1.20.1560.10">
    <property type="entry name" value="ABC transporter type 1, transmembrane domain"/>
    <property type="match status" value="1"/>
</dbReference>
<evidence type="ECO:0000259" key="9">
    <source>
        <dbReference type="PROSITE" id="PS50929"/>
    </source>
</evidence>
<dbReference type="PANTHER" id="PTHR43394">
    <property type="entry name" value="ATP-DEPENDENT PERMEASE MDL1, MITOCHONDRIAL"/>
    <property type="match status" value="1"/>
</dbReference>
<dbReference type="InterPro" id="IPR017871">
    <property type="entry name" value="ABC_transporter-like_CS"/>
</dbReference>
<dbReference type="GO" id="GO:0015421">
    <property type="term" value="F:ABC-type oligopeptide transporter activity"/>
    <property type="evidence" value="ECO:0007669"/>
    <property type="project" value="TreeGrafter"/>
</dbReference>
<dbReference type="InterPro" id="IPR003439">
    <property type="entry name" value="ABC_transporter-like_ATP-bd"/>
</dbReference>
<feature type="transmembrane region" description="Helical" evidence="7">
    <location>
        <begin position="242"/>
        <end position="266"/>
    </location>
</feature>
<keyword evidence="11" id="KW-1185">Reference proteome</keyword>
<dbReference type="HOGENOM" id="CLU_000604_84_3_11"/>
<keyword evidence="4" id="KW-0067">ATP-binding</keyword>
<dbReference type="PROSITE" id="PS00211">
    <property type="entry name" value="ABC_TRANSPORTER_1"/>
    <property type="match status" value="1"/>
</dbReference>
<feature type="domain" description="ABC transmembrane type-1" evidence="9">
    <location>
        <begin position="21"/>
        <end position="304"/>
    </location>
</feature>
<feature type="transmembrane region" description="Helical" evidence="7">
    <location>
        <begin position="55"/>
        <end position="75"/>
    </location>
</feature>
<feature type="transmembrane region" description="Helical" evidence="7">
    <location>
        <begin position="278"/>
        <end position="300"/>
    </location>
</feature>
<evidence type="ECO:0000313" key="10">
    <source>
        <dbReference type="EMBL" id="AKG42941.1"/>
    </source>
</evidence>
<dbReference type="Proteomes" id="UP000034034">
    <property type="component" value="Chromosome"/>
</dbReference>
<dbReference type="InterPro" id="IPR003593">
    <property type="entry name" value="AAA+_ATPase"/>
</dbReference>
<dbReference type="InterPro" id="IPR027417">
    <property type="entry name" value="P-loop_NTPase"/>
</dbReference>
<dbReference type="GO" id="GO:0005524">
    <property type="term" value="F:ATP binding"/>
    <property type="evidence" value="ECO:0007669"/>
    <property type="project" value="UniProtKB-KW"/>
</dbReference>
<evidence type="ECO:0000313" key="11">
    <source>
        <dbReference type="Proteomes" id="UP000034034"/>
    </source>
</evidence>
<reference evidence="10" key="1">
    <citation type="submission" date="2019-08" db="EMBL/GenBank/DDBJ databases">
        <title>Complete genome sequence of a mangrove-derived Streptomyces xiamenensis.</title>
        <authorList>
            <person name="Xu J."/>
        </authorList>
    </citation>
    <scope>NUCLEOTIDE SEQUENCE</scope>
    <source>
        <strain evidence="10">318</strain>
    </source>
</reference>
<evidence type="ECO:0000256" key="4">
    <source>
        <dbReference type="ARBA" id="ARBA00022840"/>
    </source>
</evidence>
<dbReference type="PATRIC" id="fig|408015.6.peg.1593"/>
<dbReference type="AlphaFoldDB" id="A0A0F7CNH9"/>
<proteinExistence type="predicted"/>